<organism evidence="1 2">
    <name type="scientific">Malus domestica</name>
    <name type="common">Apple</name>
    <name type="synonym">Pyrus malus</name>
    <dbReference type="NCBI Taxonomy" id="3750"/>
    <lineage>
        <taxon>Eukaryota</taxon>
        <taxon>Viridiplantae</taxon>
        <taxon>Streptophyta</taxon>
        <taxon>Embryophyta</taxon>
        <taxon>Tracheophyta</taxon>
        <taxon>Spermatophyta</taxon>
        <taxon>Magnoliopsida</taxon>
        <taxon>eudicotyledons</taxon>
        <taxon>Gunneridae</taxon>
        <taxon>Pentapetalae</taxon>
        <taxon>rosids</taxon>
        <taxon>fabids</taxon>
        <taxon>Rosales</taxon>
        <taxon>Rosaceae</taxon>
        <taxon>Amygdaloideae</taxon>
        <taxon>Maleae</taxon>
        <taxon>Malus</taxon>
    </lineage>
</organism>
<sequence length="70" mass="8213">MNKDLDSNFNRRTHELRRLVHLCLDQAHRSRPPIGLLPPRPQFSTVRTSSSVILNLFHCYLCSTLCYIYP</sequence>
<evidence type="ECO:0000313" key="2">
    <source>
        <dbReference type="Proteomes" id="UP000290289"/>
    </source>
</evidence>
<comment type="caution">
    <text evidence="1">The sequence shown here is derived from an EMBL/GenBank/DDBJ whole genome shotgun (WGS) entry which is preliminary data.</text>
</comment>
<dbReference type="EMBL" id="RDQH01000333">
    <property type="protein sequence ID" value="RXH93760.1"/>
    <property type="molecule type" value="Genomic_DNA"/>
</dbReference>
<name>A0A498JE30_MALDO</name>
<accession>A0A498JE30</accession>
<evidence type="ECO:0000313" key="1">
    <source>
        <dbReference type="EMBL" id="RXH93760.1"/>
    </source>
</evidence>
<reference evidence="1 2" key="1">
    <citation type="submission" date="2018-10" db="EMBL/GenBank/DDBJ databases">
        <title>A high-quality apple genome assembly.</title>
        <authorList>
            <person name="Hu J."/>
        </authorList>
    </citation>
    <scope>NUCLEOTIDE SEQUENCE [LARGE SCALE GENOMIC DNA]</scope>
    <source>
        <strain evidence="2">cv. HFTH1</strain>
        <tissue evidence="1">Young leaf</tissue>
    </source>
</reference>
<keyword evidence="2" id="KW-1185">Reference proteome</keyword>
<dbReference type="AlphaFoldDB" id="A0A498JE30"/>
<gene>
    <name evidence="1" type="ORF">DVH24_015827</name>
</gene>
<dbReference type="Proteomes" id="UP000290289">
    <property type="component" value="Chromosome 7"/>
</dbReference>
<protein>
    <submittedName>
        <fullName evidence="1">Uncharacterized protein</fullName>
    </submittedName>
</protein>
<proteinExistence type="predicted"/>